<dbReference type="RefSeq" id="WP_307527150.1">
    <property type="nucleotide sequence ID" value="NZ_JAUSZI010000002.1"/>
</dbReference>
<keyword evidence="3" id="KW-1185">Reference proteome</keyword>
<reference evidence="2 3" key="1">
    <citation type="submission" date="2023-07" db="EMBL/GenBank/DDBJ databases">
        <title>Comparative genomics of wheat-associated soil bacteria to identify genetic determinants of phenazine resistance.</title>
        <authorList>
            <person name="Mouncey N."/>
        </authorList>
    </citation>
    <scope>NUCLEOTIDE SEQUENCE [LARGE SCALE GENOMIC DNA]</scope>
    <source>
        <strain evidence="2 3">V2I4</strain>
    </source>
</reference>
<evidence type="ECO:0000313" key="3">
    <source>
        <dbReference type="Proteomes" id="UP001230328"/>
    </source>
</evidence>
<dbReference type="EMBL" id="JAUSZI010000002">
    <property type="protein sequence ID" value="MDQ1031185.1"/>
    <property type="molecule type" value="Genomic_DNA"/>
</dbReference>
<gene>
    <name evidence="2" type="ORF">QF035_008767</name>
</gene>
<accession>A0ABU0T5V3</accession>
<comment type="caution">
    <text evidence="2">The sequence shown here is derived from an EMBL/GenBank/DDBJ whole genome shotgun (WGS) entry which is preliminary data.</text>
</comment>
<evidence type="ECO:0000313" key="2">
    <source>
        <dbReference type="EMBL" id="MDQ1031185.1"/>
    </source>
</evidence>
<proteinExistence type="predicted"/>
<name>A0ABU0T5V3_9ACTN</name>
<feature type="region of interest" description="Disordered" evidence="1">
    <location>
        <begin position="98"/>
        <end position="124"/>
    </location>
</feature>
<sequence length="124" mass="13490">MRPMLVEMDRPILPGTADTGLGVRVKWLIGVPFRADNSRVVRLYYVVDGTRDVAQAVQAAMERANSAQERRARGGTPVTAEDIEVRRIMLDALGYSSLEADGDGSAVPKQRRRSSAEVAPPADP</sequence>
<evidence type="ECO:0000256" key="1">
    <source>
        <dbReference type="SAM" id="MobiDB-lite"/>
    </source>
</evidence>
<organism evidence="2 3">
    <name type="scientific">Streptomyces umbrinus</name>
    <dbReference type="NCBI Taxonomy" id="67370"/>
    <lineage>
        <taxon>Bacteria</taxon>
        <taxon>Bacillati</taxon>
        <taxon>Actinomycetota</taxon>
        <taxon>Actinomycetes</taxon>
        <taxon>Kitasatosporales</taxon>
        <taxon>Streptomycetaceae</taxon>
        <taxon>Streptomyces</taxon>
        <taxon>Streptomyces phaeochromogenes group</taxon>
    </lineage>
</organism>
<dbReference type="Proteomes" id="UP001230328">
    <property type="component" value="Unassembled WGS sequence"/>
</dbReference>
<protein>
    <submittedName>
        <fullName evidence="2">Uncharacterized protein</fullName>
    </submittedName>
</protein>